<dbReference type="AlphaFoldDB" id="A0A0D5LST0"/>
<feature type="transmembrane region" description="Helical" evidence="1">
    <location>
        <begin position="39"/>
        <end position="59"/>
    </location>
</feature>
<reference evidence="2 3" key="1">
    <citation type="journal article" date="2015" name="Genome Announc.">
        <title>Complete genome sequence of Martelella endophytica YC6887, which has antifungal activity associated with a halophyte.</title>
        <authorList>
            <person name="Khan A."/>
            <person name="Khan H."/>
            <person name="Chung E.J."/>
            <person name="Hossain M.T."/>
            <person name="Chung Y.R."/>
        </authorList>
    </citation>
    <scope>NUCLEOTIDE SEQUENCE [LARGE SCALE GENOMIC DNA]</scope>
    <source>
        <strain evidence="2">YC6887</strain>
    </source>
</reference>
<name>A0A0D5LST0_MAREN</name>
<evidence type="ECO:0000313" key="3">
    <source>
        <dbReference type="Proteomes" id="UP000032611"/>
    </source>
</evidence>
<sequence length="189" mass="22019">MDAYGHLRILVSLILGLAITRVLSGLSRRLQEPAKTGRMHVQIVWSFVLLLGAVHFWWWEFALRFISHWNFWIYIFVLSYASLFFLMSTLLYPDHLHEHTDREDFFIRRRNIFFVLFGLSFAFDLVDTLIKGREHLAALGIWYGVRLVAGIGVAIFAVKTEDSRRLTWLGIAWLAGNIVWITMLYGGLD</sequence>
<feature type="transmembrane region" description="Helical" evidence="1">
    <location>
        <begin position="71"/>
        <end position="92"/>
    </location>
</feature>
<organism evidence="2 3">
    <name type="scientific">Martelella endophytica</name>
    <dbReference type="NCBI Taxonomy" id="1486262"/>
    <lineage>
        <taxon>Bacteria</taxon>
        <taxon>Pseudomonadati</taxon>
        <taxon>Pseudomonadota</taxon>
        <taxon>Alphaproteobacteria</taxon>
        <taxon>Hyphomicrobiales</taxon>
        <taxon>Aurantimonadaceae</taxon>
        <taxon>Martelella</taxon>
    </lineage>
</organism>
<gene>
    <name evidence="2" type="ORF">TM49_17095</name>
</gene>
<dbReference type="HOGENOM" id="CLU_118089_0_0_5"/>
<keyword evidence="1" id="KW-0812">Transmembrane</keyword>
<dbReference type="KEGG" id="mey:TM49_17095"/>
<keyword evidence="1" id="KW-0472">Membrane</keyword>
<dbReference type="PATRIC" id="fig|1486262.3.peg.3537"/>
<evidence type="ECO:0000313" key="2">
    <source>
        <dbReference type="EMBL" id="AJY47010.1"/>
    </source>
</evidence>
<feature type="transmembrane region" description="Helical" evidence="1">
    <location>
        <begin position="112"/>
        <end position="130"/>
    </location>
</feature>
<keyword evidence="3" id="KW-1185">Reference proteome</keyword>
<proteinExistence type="predicted"/>
<dbReference type="RefSeq" id="WP_045683046.1">
    <property type="nucleotide sequence ID" value="NZ_CP010803.1"/>
</dbReference>
<evidence type="ECO:0000256" key="1">
    <source>
        <dbReference type="SAM" id="Phobius"/>
    </source>
</evidence>
<keyword evidence="1" id="KW-1133">Transmembrane helix</keyword>
<dbReference type="OrthoDB" id="9803673at2"/>
<feature type="transmembrane region" description="Helical" evidence="1">
    <location>
        <begin position="168"/>
        <end position="188"/>
    </location>
</feature>
<dbReference type="EMBL" id="CP010803">
    <property type="protein sequence ID" value="AJY47010.1"/>
    <property type="molecule type" value="Genomic_DNA"/>
</dbReference>
<accession>A0A0D5LST0</accession>
<feature type="transmembrane region" description="Helical" evidence="1">
    <location>
        <begin position="6"/>
        <end position="27"/>
    </location>
</feature>
<feature type="transmembrane region" description="Helical" evidence="1">
    <location>
        <begin position="136"/>
        <end position="156"/>
    </location>
</feature>
<protein>
    <submittedName>
        <fullName evidence="2">Uncharacterized protein</fullName>
    </submittedName>
</protein>
<dbReference type="Proteomes" id="UP000032611">
    <property type="component" value="Chromosome"/>
</dbReference>